<evidence type="ECO:0000313" key="6">
    <source>
        <dbReference type="Proteomes" id="UP000257144"/>
    </source>
</evidence>
<dbReference type="PANTHER" id="PTHR41302:SF2">
    <property type="entry name" value="PRESPORE SPECIFIC TRANSCRIPTIONAL ACTIVATOR RSFA"/>
    <property type="match status" value="1"/>
</dbReference>
<evidence type="ECO:0000313" key="5">
    <source>
        <dbReference type="EMBL" id="RDU38470.1"/>
    </source>
</evidence>
<dbReference type="PANTHER" id="PTHR41302">
    <property type="entry name" value="PRESPORE-SPECIFIC TRANSCRIPTIONAL REGULATOR RSFA-RELATED"/>
    <property type="match status" value="1"/>
</dbReference>
<feature type="coiled-coil region" evidence="1">
    <location>
        <begin position="132"/>
        <end position="173"/>
    </location>
</feature>
<feature type="compositionally biased region" description="Basic and acidic residues" evidence="2">
    <location>
        <begin position="91"/>
        <end position="102"/>
    </location>
</feature>
<dbReference type="AlphaFoldDB" id="A0A3D8GVH5"/>
<dbReference type="NCBIfam" id="TIGR02894">
    <property type="entry name" value="DNA_bind_RsfA"/>
    <property type="match status" value="1"/>
</dbReference>
<comment type="caution">
    <text evidence="5">The sequence shown here is derived from an EMBL/GenBank/DDBJ whole genome shotgun (WGS) entry which is preliminary data.</text>
</comment>
<feature type="domain" description="HTH myb-type" evidence="4">
    <location>
        <begin position="1"/>
        <end position="61"/>
    </location>
</feature>
<dbReference type="Proteomes" id="UP000257144">
    <property type="component" value="Unassembled WGS sequence"/>
</dbReference>
<dbReference type="Pfam" id="PF13921">
    <property type="entry name" value="Myb_DNA-bind_6"/>
    <property type="match status" value="1"/>
</dbReference>
<evidence type="ECO:0000259" key="3">
    <source>
        <dbReference type="PROSITE" id="PS50090"/>
    </source>
</evidence>
<dbReference type="PROSITE" id="PS51294">
    <property type="entry name" value="HTH_MYB"/>
    <property type="match status" value="1"/>
</dbReference>
<name>A0A3D8GVH5_9BACI</name>
<accession>A0A3D8GVH5</accession>
<gene>
    <name evidence="5" type="ORF">DRW41_02590</name>
</gene>
<dbReference type="InterPro" id="IPR017930">
    <property type="entry name" value="Myb_dom"/>
</dbReference>
<evidence type="ECO:0000256" key="1">
    <source>
        <dbReference type="SAM" id="Coils"/>
    </source>
</evidence>
<dbReference type="RefSeq" id="WP_115450390.1">
    <property type="nucleotide sequence ID" value="NZ_QNQT01000001.1"/>
</dbReference>
<evidence type="ECO:0000259" key="4">
    <source>
        <dbReference type="PROSITE" id="PS51294"/>
    </source>
</evidence>
<proteinExistence type="predicted"/>
<dbReference type="InterPro" id="IPR001005">
    <property type="entry name" value="SANT/Myb"/>
</dbReference>
<keyword evidence="6" id="KW-1185">Reference proteome</keyword>
<dbReference type="SUPFAM" id="SSF46689">
    <property type="entry name" value="Homeodomain-like"/>
    <property type="match status" value="1"/>
</dbReference>
<feature type="compositionally biased region" description="Basic and acidic residues" evidence="2">
    <location>
        <begin position="65"/>
        <end position="83"/>
    </location>
</feature>
<dbReference type="InterPro" id="IPR014243">
    <property type="entry name" value="RsfA-like"/>
</dbReference>
<dbReference type="Gene3D" id="1.10.10.60">
    <property type="entry name" value="Homeodomain-like"/>
    <property type="match status" value="1"/>
</dbReference>
<dbReference type="EMBL" id="QNQT01000001">
    <property type="protein sequence ID" value="RDU38470.1"/>
    <property type="molecule type" value="Genomic_DNA"/>
</dbReference>
<protein>
    <submittedName>
        <fullName evidence="5">RsfA family transcriptional regulator</fullName>
    </submittedName>
</protein>
<dbReference type="PROSITE" id="PS50090">
    <property type="entry name" value="MYB_LIKE"/>
    <property type="match status" value="1"/>
</dbReference>
<sequence>MPSTRQDAWTPDEDLLLAEVILRNIREGGTQLQAFEEVGRQLSRTPAACGFRWNSHVRKQYKAGIEHAKSQRKEGKKLGDPQGKKVSRNVGEIEREERKEEGGKPIDFHSIISYLGQLYELAENSASNANGQKQLLARIEELEVENGRLLAELDRIKEDYHSLMEILERARTMAFSKDGSQQMQQKAKFQVDKFGNLERIE</sequence>
<feature type="region of interest" description="Disordered" evidence="2">
    <location>
        <begin position="65"/>
        <end position="102"/>
    </location>
</feature>
<evidence type="ECO:0000256" key="2">
    <source>
        <dbReference type="SAM" id="MobiDB-lite"/>
    </source>
</evidence>
<reference evidence="5 6" key="1">
    <citation type="submission" date="2018-07" db="EMBL/GenBank/DDBJ databases">
        <title>Bacillus sp. YLB-04 draft genome sequence.</title>
        <authorList>
            <person name="Yu L."/>
            <person name="Tang X."/>
        </authorList>
    </citation>
    <scope>NUCLEOTIDE SEQUENCE [LARGE SCALE GENOMIC DNA]</scope>
    <source>
        <strain evidence="5 6">YLB-04</strain>
    </source>
</reference>
<feature type="domain" description="Myb-like" evidence="3">
    <location>
        <begin position="1"/>
        <end position="57"/>
    </location>
</feature>
<organism evidence="5 6">
    <name type="scientific">Neobacillus piezotolerans</name>
    <dbReference type="NCBI Taxonomy" id="2259171"/>
    <lineage>
        <taxon>Bacteria</taxon>
        <taxon>Bacillati</taxon>
        <taxon>Bacillota</taxon>
        <taxon>Bacilli</taxon>
        <taxon>Bacillales</taxon>
        <taxon>Bacillaceae</taxon>
        <taxon>Neobacillus</taxon>
    </lineage>
</organism>
<keyword evidence="1" id="KW-0175">Coiled coil</keyword>
<dbReference type="OrthoDB" id="2845592at2"/>
<dbReference type="InterPro" id="IPR009057">
    <property type="entry name" value="Homeodomain-like_sf"/>
</dbReference>